<evidence type="ECO:0000313" key="1">
    <source>
        <dbReference type="EMBL" id="XCG65290.1"/>
    </source>
</evidence>
<protein>
    <recommendedName>
        <fullName evidence="2">Lipoprotein</fullName>
    </recommendedName>
</protein>
<accession>A0AAU8DV18</accession>
<proteinExistence type="predicted"/>
<sequence>MTGNRNVNVNVAIFLVITGCRSAGAPRVLGAFTRGARLGGAS</sequence>
<dbReference type="EMBL" id="CP159218">
    <property type="protein sequence ID" value="XCG65290.1"/>
    <property type="molecule type" value="Genomic_DNA"/>
</dbReference>
<dbReference type="AlphaFoldDB" id="A0AAU8DV18"/>
<reference evidence="1" key="1">
    <citation type="submission" date="2024-05" db="EMBL/GenBank/DDBJ databases">
        <authorList>
            <person name="Cai S.Y."/>
            <person name="Jin L.M."/>
            <person name="Li H.R."/>
        </authorList>
    </citation>
    <scope>NUCLEOTIDE SEQUENCE</scope>
    <source>
        <strain evidence="1">A5-74</strain>
    </source>
</reference>
<gene>
    <name evidence="1" type="ORF">ABLG96_08385</name>
</gene>
<dbReference type="PROSITE" id="PS51257">
    <property type="entry name" value="PROKAR_LIPOPROTEIN"/>
    <property type="match status" value="1"/>
</dbReference>
<evidence type="ECO:0008006" key="2">
    <source>
        <dbReference type="Google" id="ProtNLM"/>
    </source>
</evidence>
<name>A0AAU8DV18_9ACTN</name>
<dbReference type="RefSeq" id="WP_353650895.1">
    <property type="nucleotide sequence ID" value="NZ_CP159218.1"/>
</dbReference>
<organism evidence="1">
    <name type="scientific">Nakamurella sp. A5-74</name>
    <dbReference type="NCBI Taxonomy" id="3158264"/>
    <lineage>
        <taxon>Bacteria</taxon>
        <taxon>Bacillati</taxon>
        <taxon>Actinomycetota</taxon>
        <taxon>Actinomycetes</taxon>
        <taxon>Nakamurellales</taxon>
        <taxon>Nakamurellaceae</taxon>
        <taxon>Nakamurella</taxon>
    </lineage>
</organism>